<dbReference type="Pfam" id="PF02195">
    <property type="entry name" value="ParB_N"/>
    <property type="match status" value="1"/>
</dbReference>
<dbReference type="PANTHER" id="PTHR33375">
    <property type="entry name" value="CHROMOSOME-PARTITIONING PROTEIN PARB-RELATED"/>
    <property type="match status" value="1"/>
</dbReference>
<dbReference type="CDD" id="cd16402">
    <property type="entry name" value="ParB_N_like_MT"/>
    <property type="match status" value="1"/>
</dbReference>
<dbReference type="EMBL" id="BSFM01000021">
    <property type="protein sequence ID" value="GLK86672.1"/>
    <property type="molecule type" value="Genomic_DNA"/>
</dbReference>
<sequence length="164" mass="18043">MHESLKVAWRAIDDVRPYEGNPRIIPETAVAKVAASIREFGWRQPIVIDPDGVIVAGHTRYRAALSLGLKRVPVHVAEGMTPTQLRAFRLADNRTHDETRWNPDALDMELAGLAGDFDLSLAGFDPIELPSGGIDITPIAESEVKPLDARDRVSCPNCGHEFEP</sequence>
<dbReference type="GO" id="GO:0007059">
    <property type="term" value="P:chromosome segregation"/>
    <property type="evidence" value="ECO:0007669"/>
    <property type="project" value="TreeGrafter"/>
</dbReference>
<name>A0A9W6K0R5_9HYPH</name>
<dbReference type="GO" id="GO:0045881">
    <property type="term" value="P:positive regulation of sporulation resulting in formation of a cellular spore"/>
    <property type="evidence" value="ECO:0007669"/>
    <property type="project" value="TreeGrafter"/>
</dbReference>
<gene>
    <name evidence="2" type="ORF">GCM10017653_47420</name>
</gene>
<dbReference type="RefSeq" id="WP_213363706.1">
    <property type="nucleotide sequence ID" value="NZ_BSFM01000021.1"/>
</dbReference>
<feature type="domain" description="ParB-like N-terminal" evidence="1">
    <location>
        <begin position="8"/>
        <end position="94"/>
    </location>
</feature>
<accession>A0A9W6K0R5</accession>
<dbReference type="InterPro" id="IPR003115">
    <property type="entry name" value="ParB_N"/>
</dbReference>
<dbReference type="SMART" id="SM00470">
    <property type="entry name" value="ParB"/>
    <property type="match status" value="1"/>
</dbReference>
<reference evidence="2" key="2">
    <citation type="submission" date="2023-01" db="EMBL/GenBank/DDBJ databases">
        <authorList>
            <person name="Sun Q."/>
            <person name="Evtushenko L."/>
        </authorList>
    </citation>
    <scope>NUCLEOTIDE SEQUENCE</scope>
    <source>
        <strain evidence="2">VKM B-2789</strain>
    </source>
</reference>
<comment type="caution">
    <text evidence="2">The sequence shown here is derived from an EMBL/GenBank/DDBJ whole genome shotgun (WGS) entry which is preliminary data.</text>
</comment>
<dbReference type="SUPFAM" id="SSF110849">
    <property type="entry name" value="ParB/Sulfiredoxin"/>
    <property type="match status" value="1"/>
</dbReference>
<keyword evidence="3" id="KW-1185">Reference proteome</keyword>
<evidence type="ECO:0000313" key="3">
    <source>
        <dbReference type="Proteomes" id="UP001143330"/>
    </source>
</evidence>
<proteinExistence type="predicted"/>
<reference evidence="2" key="1">
    <citation type="journal article" date="2014" name="Int. J. Syst. Evol. Microbiol.">
        <title>Complete genome sequence of Corynebacterium casei LMG S-19264T (=DSM 44701T), isolated from a smear-ripened cheese.</title>
        <authorList>
            <consortium name="US DOE Joint Genome Institute (JGI-PGF)"/>
            <person name="Walter F."/>
            <person name="Albersmeier A."/>
            <person name="Kalinowski J."/>
            <person name="Ruckert C."/>
        </authorList>
    </citation>
    <scope>NUCLEOTIDE SEQUENCE</scope>
    <source>
        <strain evidence="2">VKM B-2789</strain>
    </source>
</reference>
<dbReference type="InterPro" id="IPR036086">
    <property type="entry name" value="ParB/Sulfiredoxin_sf"/>
</dbReference>
<evidence type="ECO:0000259" key="1">
    <source>
        <dbReference type="SMART" id="SM00470"/>
    </source>
</evidence>
<dbReference type="PANTHER" id="PTHR33375:SF1">
    <property type="entry name" value="CHROMOSOME-PARTITIONING PROTEIN PARB-RELATED"/>
    <property type="match status" value="1"/>
</dbReference>
<protein>
    <recommendedName>
        <fullName evidence="1">ParB-like N-terminal domain-containing protein</fullName>
    </recommendedName>
</protein>
<dbReference type="Gene3D" id="3.90.1530.10">
    <property type="entry name" value="Conserved hypothetical protein from pyrococcus furiosus pfu- 392566-001, ParB domain"/>
    <property type="match status" value="1"/>
</dbReference>
<dbReference type="InterPro" id="IPR050336">
    <property type="entry name" value="Chromosome_partition/occlusion"/>
</dbReference>
<dbReference type="AlphaFoldDB" id="A0A9W6K0R5"/>
<evidence type="ECO:0000313" key="2">
    <source>
        <dbReference type="EMBL" id="GLK86672.1"/>
    </source>
</evidence>
<organism evidence="2 3">
    <name type="scientific">Ancylobacter defluvii</name>
    <dbReference type="NCBI Taxonomy" id="1282440"/>
    <lineage>
        <taxon>Bacteria</taxon>
        <taxon>Pseudomonadati</taxon>
        <taxon>Pseudomonadota</taxon>
        <taxon>Alphaproteobacteria</taxon>
        <taxon>Hyphomicrobiales</taxon>
        <taxon>Xanthobacteraceae</taxon>
        <taxon>Ancylobacter</taxon>
    </lineage>
</organism>
<dbReference type="Proteomes" id="UP001143330">
    <property type="component" value="Unassembled WGS sequence"/>
</dbReference>
<dbReference type="GO" id="GO:0005694">
    <property type="term" value="C:chromosome"/>
    <property type="evidence" value="ECO:0007669"/>
    <property type="project" value="TreeGrafter"/>
</dbReference>